<dbReference type="GO" id="GO:0005506">
    <property type="term" value="F:iron ion binding"/>
    <property type="evidence" value="ECO:0007669"/>
    <property type="project" value="InterPro"/>
</dbReference>
<evidence type="ECO:0000256" key="2">
    <source>
        <dbReference type="ARBA" id="ARBA00005179"/>
    </source>
</evidence>
<dbReference type="Gene3D" id="1.10.630.10">
    <property type="entry name" value="Cytochrome P450"/>
    <property type="match status" value="1"/>
</dbReference>
<dbReference type="GO" id="GO:0020037">
    <property type="term" value="F:heme binding"/>
    <property type="evidence" value="ECO:0007669"/>
    <property type="project" value="InterPro"/>
</dbReference>
<evidence type="ECO:0000313" key="11">
    <source>
        <dbReference type="EMBL" id="KIO29646.1"/>
    </source>
</evidence>
<dbReference type="SUPFAM" id="SSF48264">
    <property type="entry name" value="Cytochrome P450"/>
    <property type="match status" value="1"/>
</dbReference>
<keyword evidence="12" id="KW-1185">Reference proteome</keyword>
<dbReference type="PRINTS" id="PR00385">
    <property type="entry name" value="P450"/>
</dbReference>
<comment type="similarity">
    <text evidence="3 10">Belongs to the cytochrome P450 family.</text>
</comment>
<dbReference type="PROSITE" id="PS00086">
    <property type="entry name" value="CYTOCHROME_P450"/>
    <property type="match status" value="1"/>
</dbReference>
<keyword evidence="5 9" id="KW-0479">Metal-binding</keyword>
<dbReference type="InterPro" id="IPR002401">
    <property type="entry name" value="Cyt_P450_E_grp-I"/>
</dbReference>
<gene>
    <name evidence="11" type="ORF">M407DRAFT_242525</name>
</gene>
<dbReference type="InterPro" id="IPR050364">
    <property type="entry name" value="Cytochrome_P450_fung"/>
</dbReference>
<comment type="pathway">
    <text evidence="2">Secondary metabolite biosynthesis.</text>
</comment>
<protein>
    <recommendedName>
        <fullName evidence="13">Cytochrome P450</fullName>
    </recommendedName>
</protein>
<proteinExistence type="inferred from homology"/>
<evidence type="ECO:0000313" key="12">
    <source>
        <dbReference type="Proteomes" id="UP000054248"/>
    </source>
</evidence>
<dbReference type="CDD" id="cd11065">
    <property type="entry name" value="CYP64-like"/>
    <property type="match status" value="1"/>
</dbReference>
<accession>A0A0C3QNJ3</accession>
<dbReference type="OrthoDB" id="2789670at2759"/>
<reference evidence="12" key="2">
    <citation type="submission" date="2015-01" db="EMBL/GenBank/DDBJ databases">
        <title>Evolutionary Origins and Diversification of the Mycorrhizal Mutualists.</title>
        <authorList>
            <consortium name="DOE Joint Genome Institute"/>
            <consortium name="Mycorrhizal Genomics Consortium"/>
            <person name="Kohler A."/>
            <person name="Kuo A."/>
            <person name="Nagy L.G."/>
            <person name="Floudas D."/>
            <person name="Copeland A."/>
            <person name="Barry K.W."/>
            <person name="Cichocki N."/>
            <person name="Veneault-Fourrey C."/>
            <person name="LaButti K."/>
            <person name="Lindquist E.A."/>
            <person name="Lipzen A."/>
            <person name="Lundell T."/>
            <person name="Morin E."/>
            <person name="Murat C."/>
            <person name="Riley R."/>
            <person name="Ohm R."/>
            <person name="Sun H."/>
            <person name="Tunlid A."/>
            <person name="Henrissat B."/>
            <person name="Grigoriev I.V."/>
            <person name="Hibbett D.S."/>
            <person name="Martin F."/>
        </authorList>
    </citation>
    <scope>NUCLEOTIDE SEQUENCE [LARGE SCALE GENOMIC DNA]</scope>
    <source>
        <strain evidence="12">MUT 4182</strain>
    </source>
</reference>
<dbReference type="AlphaFoldDB" id="A0A0C3QNJ3"/>
<reference evidence="11 12" key="1">
    <citation type="submission" date="2014-04" db="EMBL/GenBank/DDBJ databases">
        <authorList>
            <consortium name="DOE Joint Genome Institute"/>
            <person name="Kuo A."/>
            <person name="Girlanda M."/>
            <person name="Perotto S."/>
            <person name="Kohler A."/>
            <person name="Nagy L.G."/>
            <person name="Floudas D."/>
            <person name="Copeland A."/>
            <person name="Barry K.W."/>
            <person name="Cichocki N."/>
            <person name="Veneault-Fourrey C."/>
            <person name="LaButti K."/>
            <person name="Lindquist E.A."/>
            <person name="Lipzen A."/>
            <person name="Lundell T."/>
            <person name="Morin E."/>
            <person name="Murat C."/>
            <person name="Sun H."/>
            <person name="Tunlid A."/>
            <person name="Henrissat B."/>
            <person name="Grigoriev I.V."/>
            <person name="Hibbett D.S."/>
            <person name="Martin F."/>
            <person name="Nordberg H.P."/>
            <person name="Cantor M.N."/>
            <person name="Hua S.X."/>
        </authorList>
    </citation>
    <scope>NUCLEOTIDE SEQUENCE [LARGE SCALE GENOMIC DNA]</scope>
    <source>
        <strain evidence="11 12">MUT 4182</strain>
    </source>
</reference>
<dbReference type="EMBL" id="KN822980">
    <property type="protein sequence ID" value="KIO29646.1"/>
    <property type="molecule type" value="Genomic_DNA"/>
</dbReference>
<evidence type="ECO:0000256" key="10">
    <source>
        <dbReference type="RuleBase" id="RU000461"/>
    </source>
</evidence>
<evidence type="ECO:0000256" key="3">
    <source>
        <dbReference type="ARBA" id="ARBA00010617"/>
    </source>
</evidence>
<organism evidence="11 12">
    <name type="scientific">Tulasnella calospora MUT 4182</name>
    <dbReference type="NCBI Taxonomy" id="1051891"/>
    <lineage>
        <taxon>Eukaryota</taxon>
        <taxon>Fungi</taxon>
        <taxon>Dikarya</taxon>
        <taxon>Basidiomycota</taxon>
        <taxon>Agaricomycotina</taxon>
        <taxon>Agaricomycetes</taxon>
        <taxon>Cantharellales</taxon>
        <taxon>Tulasnellaceae</taxon>
        <taxon>Tulasnella</taxon>
    </lineage>
</organism>
<dbReference type="Pfam" id="PF00067">
    <property type="entry name" value="p450"/>
    <property type="match status" value="1"/>
</dbReference>
<evidence type="ECO:0000256" key="6">
    <source>
        <dbReference type="ARBA" id="ARBA00023002"/>
    </source>
</evidence>
<dbReference type="PANTHER" id="PTHR46300:SF7">
    <property type="entry name" value="P450, PUTATIVE (EUROFUNG)-RELATED"/>
    <property type="match status" value="1"/>
</dbReference>
<evidence type="ECO:0000256" key="8">
    <source>
        <dbReference type="ARBA" id="ARBA00023033"/>
    </source>
</evidence>
<dbReference type="InterPro" id="IPR017972">
    <property type="entry name" value="Cyt_P450_CS"/>
</dbReference>
<evidence type="ECO:0008006" key="13">
    <source>
        <dbReference type="Google" id="ProtNLM"/>
    </source>
</evidence>
<dbReference type="STRING" id="1051891.A0A0C3QNJ3"/>
<comment type="cofactor">
    <cofactor evidence="1 9">
        <name>heme</name>
        <dbReference type="ChEBI" id="CHEBI:30413"/>
    </cofactor>
</comment>
<feature type="binding site" description="axial binding residue" evidence="9">
    <location>
        <position position="445"/>
    </location>
    <ligand>
        <name>heme</name>
        <dbReference type="ChEBI" id="CHEBI:30413"/>
    </ligand>
    <ligandPart>
        <name>Fe</name>
        <dbReference type="ChEBI" id="CHEBI:18248"/>
    </ligandPart>
</feature>
<name>A0A0C3QNJ3_9AGAM</name>
<sequence>MIPLPTSHQVALSAGASVVLYWAWSYWSSSNRAPYPPGPVPLPLLGSILEMPLDRLAIGFTKFGEKYGPMTFVKVPGSNIMVINSYEVATDLLDRRGTLYADRPRMVMMGEMIGGARITTILGRYGPAWKIQRKLLRQALSANAIQANYGKIIEKKWLQYLNSLVNEPDKFLSNLTIMTGESVVEFAYGRRTDDAGNSYLEPLYRIQEMIVQASFGYVVDLAPFLKHLPSWLPGMKFKRDAARWAAHVDETRALMFSQAVRDMEESGLDSQPSYTTNALKDLHDRGAELNETNDDVEAINSTGFSFYVAGAETTEVTFRGFLLAMILYPEVQAAAQAEIDKVIGRDRLPTFEDREKTPYLKAMILETLRWSPAAPVGVPHRLMEDDMYNGFLIPKGTTVFPCIWGMSRNPKYYKDPTEFKPERFLTGEPILDPRQFAFGFGRRICPGNELAMQSIWMGMASILWAFELRPDGDLDPALLVEMERFTLGNIGSTIPFKCKFIPRFEGAVEQIVQY</sequence>
<keyword evidence="4 9" id="KW-0349">Heme</keyword>
<keyword evidence="8 10" id="KW-0503">Monooxygenase</keyword>
<dbReference type="InterPro" id="IPR001128">
    <property type="entry name" value="Cyt_P450"/>
</dbReference>
<keyword evidence="7 9" id="KW-0408">Iron</keyword>
<dbReference type="GO" id="GO:0004497">
    <property type="term" value="F:monooxygenase activity"/>
    <property type="evidence" value="ECO:0007669"/>
    <property type="project" value="UniProtKB-KW"/>
</dbReference>
<dbReference type="HOGENOM" id="CLU_001570_2_3_1"/>
<evidence type="ECO:0000256" key="9">
    <source>
        <dbReference type="PIRSR" id="PIRSR602401-1"/>
    </source>
</evidence>
<keyword evidence="6 10" id="KW-0560">Oxidoreductase</keyword>
<evidence type="ECO:0000256" key="1">
    <source>
        <dbReference type="ARBA" id="ARBA00001971"/>
    </source>
</evidence>
<dbReference type="PRINTS" id="PR00463">
    <property type="entry name" value="EP450I"/>
</dbReference>
<dbReference type="PANTHER" id="PTHR46300">
    <property type="entry name" value="P450, PUTATIVE (EUROFUNG)-RELATED-RELATED"/>
    <property type="match status" value="1"/>
</dbReference>
<evidence type="ECO:0000256" key="5">
    <source>
        <dbReference type="ARBA" id="ARBA00022723"/>
    </source>
</evidence>
<dbReference type="GO" id="GO:0016705">
    <property type="term" value="F:oxidoreductase activity, acting on paired donors, with incorporation or reduction of molecular oxygen"/>
    <property type="evidence" value="ECO:0007669"/>
    <property type="project" value="InterPro"/>
</dbReference>
<dbReference type="Proteomes" id="UP000054248">
    <property type="component" value="Unassembled WGS sequence"/>
</dbReference>
<evidence type="ECO:0000256" key="4">
    <source>
        <dbReference type="ARBA" id="ARBA00022617"/>
    </source>
</evidence>
<dbReference type="InterPro" id="IPR036396">
    <property type="entry name" value="Cyt_P450_sf"/>
</dbReference>
<evidence type="ECO:0000256" key="7">
    <source>
        <dbReference type="ARBA" id="ARBA00023004"/>
    </source>
</evidence>